<evidence type="ECO:0000313" key="1">
    <source>
        <dbReference type="EMBL" id="SFR51248.1"/>
    </source>
</evidence>
<proteinExistence type="predicted"/>
<accession>A0A1I6HA48</accession>
<dbReference type="RefSeq" id="WP_090217747.1">
    <property type="nucleotide sequence ID" value="NZ_FOYO01000001.1"/>
</dbReference>
<dbReference type="OrthoDB" id="7871208at2"/>
<keyword evidence="2" id="KW-1185">Reference proteome</keyword>
<name>A0A1I6HA48_9RHOB</name>
<gene>
    <name evidence="1" type="ORF">SAMN04488002_2724</name>
</gene>
<dbReference type="Proteomes" id="UP000199658">
    <property type="component" value="Unassembled WGS sequence"/>
</dbReference>
<sequence>MMTFDKFATTARQLFGAMTLPRIRIAVPALGRRSTVDHAPVAEDRLGRDELMQLFKSDLTAMKTLKSTPAKKNVVPLRPVRVAALAGLNRAA</sequence>
<reference evidence="2" key="1">
    <citation type="submission" date="2016-10" db="EMBL/GenBank/DDBJ databases">
        <authorList>
            <person name="Varghese N."/>
            <person name="Submissions S."/>
        </authorList>
    </citation>
    <scope>NUCLEOTIDE SEQUENCE [LARGE SCALE GENOMIC DNA]</scope>
    <source>
        <strain evidence="2">DSM 26921</strain>
    </source>
</reference>
<dbReference type="STRING" id="670154.SAMN04488002_2724"/>
<dbReference type="AlphaFoldDB" id="A0A1I6HA48"/>
<evidence type="ECO:0000313" key="2">
    <source>
        <dbReference type="Proteomes" id="UP000199658"/>
    </source>
</evidence>
<dbReference type="EMBL" id="FOYO01000001">
    <property type="protein sequence ID" value="SFR51248.1"/>
    <property type="molecule type" value="Genomic_DNA"/>
</dbReference>
<protein>
    <submittedName>
        <fullName evidence="1">Uncharacterized protein</fullName>
    </submittedName>
</protein>
<organism evidence="1 2">
    <name type="scientific">Litoreibacter janthinus</name>
    <dbReference type="NCBI Taxonomy" id="670154"/>
    <lineage>
        <taxon>Bacteria</taxon>
        <taxon>Pseudomonadati</taxon>
        <taxon>Pseudomonadota</taxon>
        <taxon>Alphaproteobacteria</taxon>
        <taxon>Rhodobacterales</taxon>
        <taxon>Roseobacteraceae</taxon>
        <taxon>Litoreibacter</taxon>
    </lineage>
</organism>